<keyword evidence="3" id="KW-1185">Reference proteome</keyword>
<sequence>MTPKRAVHPLALGRNARARLGGAVRALLDVPGLEGVPDAVRLAVLVLASRTPSETGVVEIRTSELGRWLGLSASYTASNVVPVLRRSGVVSVDTAEGEFGQDDGLECRVLPLWAAQDMVGHPLNLSKRELAVLLRLLEAVMAPGWTHRDGRVTPAGLLGSRTGRGAPTDRLALLLLVLEARETGRVRLCGGTVDTKRGRPAVTLARLLGCKAAAGERVLERLEDRGLVRRVRVQTASDLAHRTRLMVPAVAAAHGRAVAGGVREDRTEARKPDFSDPDGAAGAGEMPEAGTEPQVSGVPVTDEADVAEPDAAATLHTDHPGVVAEVGESADVGGFSGYGREGSGDLPGRAGAREGRTSDRARRLALAGGSGGPLRGEQQTPSPCPQHTGSEQAADAAWAGTGRDAAAELLAGMGGCSGGGLRGRGPRPRSDLRVALAPVEVLWDRLKGRGSRGVVEKAARRELRRVADWLGEDRAEQYLAERLTRRLTAQRGRAFGVKDPVGWLLGRGLPRHSDCGDLRCDEGVLMHTGAACALCEDVVLDLRGRRRRVAAEVEAGLPGATSAQQREVFEDRLREVVAADAARCRARRREQEAQAAASQARAAEVRARREVQEAARRTMPCAQCGMPRAGGLCPVCREHRETEKLIEQAVAFVAGGCADLDDPDLASALVASAETEARTRIQDACAQLKATGGTEVTIALAGRGTAELIAHEYRATALRTLGCGPRAEAEARSAHAAQLRRRHLHPCAEAAEQAAEQAAAEARSRAAEHLLAQRATAWLTARTQGPDMTPELQERSAAYEAGAARARAAAAAHAEQDSTVRPGMDLLARPEPDAMKAAAEAEETARLRAQIATQLPGLAAWTATHHGVIYDMPAHPAAGSGS</sequence>
<name>A0ABY3ZES6_STRRM</name>
<dbReference type="EMBL" id="CP094299">
    <property type="protein sequence ID" value="UNZ08684.1"/>
    <property type="molecule type" value="Genomic_DNA"/>
</dbReference>
<evidence type="ECO:0000313" key="2">
    <source>
        <dbReference type="EMBL" id="UNZ08684.1"/>
    </source>
</evidence>
<proteinExistence type="predicted"/>
<evidence type="ECO:0000313" key="3">
    <source>
        <dbReference type="Proteomes" id="UP000829494"/>
    </source>
</evidence>
<protein>
    <recommendedName>
        <fullName evidence="4">Helix-turn-helix domain-containing protein</fullName>
    </recommendedName>
</protein>
<keyword evidence="2" id="KW-0614">Plasmid</keyword>
<feature type="compositionally biased region" description="Low complexity" evidence="1">
    <location>
        <begin position="277"/>
        <end position="290"/>
    </location>
</feature>
<feature type="region of interest" description="Disordered" evidence="1">
    <location>
        <begin position="256"/>
        <end position="297"/>
    </location>
</feature>
<evidence type="ECO:0000256" key="1">
    <source>
        <dbReference type="SAM" id="MobiDB-lite"/>
    </source>
</evidence>
<organism evidence="2 3">
    <name type="scientific">Streptomyces rimosus subsp. rimosus</name>
    <dbReference type="NCBI Taxonomy" id="132474"/>
    <lineage>
        <taxon>Bacteria</taxon>
        <taxon>Bacillati</taxon>
        <taxon>Actinomycetota</taxon>
        <taxon>Actinomycetes</taxon>
        <taxon>Kitasatosporales</taxon>
        <taxon>Streptomycetaceae</taxon>
        <taxon>Streptomyces</taxon>
    </lineage>
</organism>
<feature type="compositionally biased region" description="Basic and acidic residues" evidence="1">
    <location>
        <begin position="351"/>
        <end position="362"/>
    </location>
</feature>
<feature type="region of interest" description="Disordered" evidence="1">
    <location>
        <begin position="333"/>
        <end position="394"/>
    </location>
</feature>
<feature type="compositionally biased region" description="Polar residues" evidence="1">
    <location>
        <begin position="377"/>
        <end position="391"/>
    </location>
</feature>
<feature type="compositionally biased region" description="Basic and acidic residues" evidence="1">
    <location>
        <begin position="262"/>
        <end position="274"/>
    </location>
</feature>
<evidence type="ECO:0008006" key="4">
    <source>
        <dbReference type="Google" id="ProtNLM"/>
    </source>
</evidence>
<dbReference type="RefSeq" id="WP_139679718.1">
    <property type="nucleotide sequence ID" value="NZ_CP094299.1"/>
</dbReference>
<accession>A0ABY3ZES6</accession>
<gene>
    <name evidence="2" type="ORF">SRIMR7_41695</name>
</gene>
<dbReference type="Proteomes" id="UP000829494">
    <property type="component" value="Plasmid pSRIMR7"/>
</dbReference>
<geneLocation type="plasmid" evidence="2 3">
    <name>pSRIMR7</name>
</geneLocation>
<dbReference type="GeneID" id="66860595"/>
<reference evidence="2 3" key="1">
    <citation type="submission" date="2022-03" db="EMBL/GenBank/DDBJ databases">
        <title>Complete genome of Streptomyces rimosus ssp. rimosus R7 (=ATCC 10970).</title>
        <authorList>
            <person name="Beganovic S."/>
            <person name="Ruckert C."/>
            <person name="Busche T."/>
            <person name="Kalinowski J."/>
            <person name="Wittmann C."/>
        </authorList>
    </citation>
    <scope>NUCLEOTIDE SEQUENCE [LARGE SCALE GENOMIC DNA]</scope>
    <source>
        <strain evidence="2 3">R7</strain>
        <plasmid evidence="2 3">pSRIMR7</plasmid>
    </source>
</reference>